<accession>A0A1C6VGJ0</accession>
<reference evidence="2" key="1">
    <citation type="submission" date="2016-06" db="EMBL/GenBank/DDBJ databases">
        <authorList>
            <person name="Varghese N."/>
            <person name="Submissions Spin"/>
        </authorList>
    </citation>
    <scope>NUCLEOTIDE SEQUENCE [LARGE SCALE GENOMIC DNA]</scope>
    <source>
        <strain evidence="2">DSM 45577</strain>
    </source>
</reference>
<dbReference type="AlphaFoldDB" id="A0A1C6VGJ0"/>
<dbReference type="GO" id="GO:0016740">
    <property type="term" value="F:transferase activity"/>
    <property type="evidence" value="ECO:0007669"/>
    <property type="project" value="UniProtKB-KW"/>
</dbReference>
<proteinExistence type="predicted"/>
<dbReference type="RefSeq" id="WP_091445357.1">
    <property type="nucleotide sequence ID" value="NZ_BMMJ01000003.1"/>
</dbReference>
<name>A0A1C6VGJ0_9ACTN</name>
<dbReference type="InterPro" id="IPR014942">
    <property type="entry name" value="AbiEii"/>
</dbReference>
<gene>
    <name evidence="1" type="ORF">GA0070617_5771</name>
</gene>
<dbReference type="OrthoDB" id="3870258at2"/>
<evidence type="ECO:0000313" key="2">
    <source>
        <dbReference type="Proteomes" id="UP000198937"/>
    </source>
</evidence>
<protein>
    <submittedName>
        <fullName evidence="1">Nucleotidyl transferase AbiEii toxin, Type IV TA system</fullName>
    </submittedName>
</protein>
<keyword evidence="2" id="KW-1185">Reference proteome</keyword>
<dbReference type="Pfam" id="PF08843">
    <property type="entry name" value="AbiEii"/>
    <property type="match status" value="1"/>
</dbReference>
<dbReference type="STRING" id="683228.GA0070617_5771"/>
<dbReference type="EMBL" id="FMIA01000002">
    <property type="protein sequence ID" value="SCL65456.1"/>
    <property type="molecule type" value="Genomic_DNA"/>
</dbReference>
<dbReference type="Proteomes" id="UP000198937">
    <property type="component" value="Unassembled WGS sequence"/>
</dbReference>
<organism evidence="1 2">
    <name type="scientific">Micromonospora yangpuensis</name>
    <dbReference type="NCBI Taxonomy" id="683228"/>
    <lineage>
        <taxon>Bacteria</taxon>
        <taxon>Bacillati</taxon>
        <taxon>Actinomycetota</taxon>
        <taxon>Actinomycetes</taxon>
        <taxon>Micromonosporales</taxon>
        <taxon>Micromonosporaceae</taxon>
        <taxon>Micromonospora</taxon>
    </lineage>
</organism>
<evidence type="ECO:0000313" key="1">
    <source>
        <dbReference type="EMBL" id="SCL65456.1"/>
    </source>
</evidence>
<keyword evidence="1" id="KW-0808">Transferase</keyword>
<sequence length="220" mass="24445">MDPFHERLARIGLAATHRYGFALAGGYAVQAAGLVERPSEDVDLFTAWDRREEFTAAVEAVLHAYRLDGLTVGIERQYDTFARLTITDGCRVSKVELGVDWRANEPILMAIGPVLHPDDAVANKMGALYGRAFARDFVDIDAALRSSRYTRENLLGLIERADRGFDRRLFADALGQADLLDADDFAQYKVTGRALESLRGRFAAWRRELLGLVGPADSVR</sequence>